<evidence type="ECO:0000256" key="1">
    <source>
        <dbReference type="ARBA" id="ARBA00004922"/>
    </source>
</evidence>
<sequence length="1122" mass="122385">MRPADSGPEFFERGNELVAAGDYPAAADCYRRALEIDPALAGASFNLGTLLDTLAGPGAAAPHYAQAVRLRPQWWEARARLGHALARLGRMGEAADELKQAVALNPDDPGLQNNLALALNALGQGEEAYARFREALRLAPDYPEAHNNLAILLERYGHGSEAIASCRSALALRPDYPEAHLNLGNVLKAQGRHQEALEHYREAVRLKPDFLEARQALLFALCYPAGISQQQIFREHRDFARTLPEATREHANCPDPERRLNIGYLSPDFRAHAVARFIEPVLRHHDPDLFRVTCYGNLDAPDQVTVHLAGLAGRYVSIAGLTDQEALETIKGDGIDILVELSGHSAGNRLPLMALKPAPVQVSWLGYPETTGLDAIDYRISDAVCDPPGTTEPFHSEELIRLPGLFTCFAPPVEAPPVGELPARSRGVVTFGSFNNPAKLTPETVALWAGVLRQVPGSRLFLKGYSFADPQCRSRFVELFANHGVEADRLELVANTPGYREHLALYAGVDIALDSFPYHGTTTTCEALWMGVPVVTLAGSAHRSRVGATLLGSVGLGHLVAEVPEQFVAVAARLAGDLDELARLRSLLRSIMAAAPLTDGPRFTRHLEAAYREAWRTWSARKGQGAEIPARQPAEPTGAEAWVARGTELLTAGDLDGALSGYLAALGEDPGCGPALGGVEATLARQTAEDLAAACRHDAARLGFEMATSAAGRIGDATLEKTATALLARGLITPAELVCRYLEDRGYRSALVSRTLGEVALAIGEPRCAAKQLREAVRLGGGGYDRILLVKAEQAALMPGDPPKERYLLVKAWGYGFWSDVNHVLGQCLCAEITSRTPVVHWGDNSLFGDDPGGNAFENFFEPVGGVTLEELAGRCRSFYPPKWRADNLALSRLDQATGPWSRCSTLHALTRREDLVVSDFHYAVHDLVPWIPPEHPLYGLSTDAVYRHLVTRYLKVRPEILQRVEAFARELLAGHRHLALHVRGGDKGGEDANLALVNSLYPREIERYLDRHPEARLFLSTDDRSILSEYRERYGERLVTTAATRTGNGQGVHYQTQASRRLLGEEVLMDALLAARCDAFVGNGLSNVSVAVAQLKQWPAESCRLLGARLDRLRNFTLYRS</sequence>
<dbReference type="Pfam" id="PF00515">
    <property type="entry name" value="TPR_1"/>
    <property type="match status" value="1"/>
</dbReference>
<evidence type="ECO:0000256" key="2">
    <source>
        <dbReference type="ARBA" id="ARBA00005386"/>
    </source>
</evidence>
<dbReference type="PROSITE" id="PS50005">
    <property type="entry name" value="TPR"/>
    <property type="match status" value="4"/>
</dbReference>
<dbReference type="CDD" id="cd11296">
    <property type="entry name" value="O-FucT_like"/>
    <property type="match status" value="1"/>
</dbReference>
<comment type="pathway">
    <text evidence="1">Protein modification; protein glycosylation.</text>
</comment>
<comment type="similarity">
    <text evidence="2">Belongs to the glycosyltransferase 41 family. O-GlcNAc transferase subfamily.</text>
</comment>
<evidence type="ECO:0000256" key="6">
    <source>
        <dbReference type="ARBA" id="ARBA00022737"/>
    </source>
</evidence>
<keyword evidence="5" id="KW-0808">Transferase</keyword>
<dbReference type="SMART" id="SM00028">
    <property type="entry name" value="TPR"/>
    <property type="match status" value="7"/>
</dbReference>
<dbReference type="Gene3D" id="1.25.40.10">
    <property type="entry name" value="Tetratricopeptide repeat domain"/>
    <property type="match status" value="3"/>
</dbReference>
<dbReference type="Pfam" id="PF13844">
    <property type="entry name" value="Glyco_transf_41"/>
    <property type="match status" value="2"/>
</dbReference>
<protein>
    <recommendedName>
        <fullName evidence="3">protein O-GlcNAc transferase</fullName>
        <ecNumber evidence="3">2.4.1.255</ecNumber>
    </recommendedName>
</protein>
<feature type="domain" description="O-GlcNAc transferase C-terminal" evidence="9">
    <location>
        <begin position="255"/>
        <end position="403"/>
    </location>
</feature>
<evidence type="ECO:0000313" key="10">
    <source>
        <dbReference type="EMBL" id="GFO68497.1"/>
    </source>
</evidence>
<dbReference type="RefSeq" id="WP_183361053.1">
    <property type="nucleotide sequence ID" value="NZ_BLXZ01000004.1"/>
</dbReference>
<accession>A0A6V8N9L3</accession>
<dbReference type="Proteomes" id="UP000587586">
    <property type="component" value="Unassembled WGS sequence"/>
</dbReference>
<evidence type="ECO:0000256" key="7">
    <source>
        <dbReference type="ARBA" id="ARBA00022803"/>
    </source>
</evidence>
<dbReference type="AlphaFoldDB" id="A0A6V8N9L3"/>
<dbReference type="InterPro" id="IPR011990">
    <property type="entry name" value="TPR-like_helical_dom_sf"/>
</dbReference>
<dbReference type="SUPFAM" id="SSF53756">
    <property type="entry name" value="UDP-Glycosyltransferase/glycogen phosphorylase"/>
    <property type="match status" value="1"/>
</dbReference>
<evidence type="ECO:0000256" key="3">
    <source>
        <dbReference type="ARBA" id="ARBA00011970"/>
    </source>
</evidence>
<dbReference type="GO" id="GO:0097363">
    <property type="term" value="F:protein O-acetylglucosaminyltransferase activity"/>
    <property type="evidence" value="ECO:0007669"/>
    <property type="project" value="UniProtKB-EC"/>
</dbReference>
<feature type="repeat" description="TPR" evidence="8">
    <location>
        <begin position="75"/>
        <end position="108"/>
    </location>
</feature>
<keyword evidence="4" id="KW-0328">Glycosyltransferase</keyword>
<dbReference type="PANTHER" id="PTHR44835">
    <property type="entry name" value="UDP-N-ACETYLGLUCOSAMINE--PEPTIDE N-ACETYLGLUCOSAMINYLTRANSFERASE SPINDLY-RELATED"/>
    <property type="match status" value="1"/>
</dbReference>
<evidence type="ECO:0000256" key="5">
    <source>
        <dbReference type="ARBA" id="ARBA00022679"/>
    </source>
</evidence>
<keyword evidence="6" id="KW-0677">Repeat</keyword>
<organism evidence="10 11">
    <name type="scientific">Geomonas limicola</name>
    <dbReference type="NCBI Taxonomy" id="2740186"/>
    <lineage>
        <taxon>Bacteria</taxon>
        <taxon>Pseudomonadati</taxon>
        <taxon>Thermodesulfobacteriota</taxon>
        <taxon>Desulfuromonadia</taxon>
        <taxon>Geobacterales</taxon>
        <taxon>Geobacteraceae</taxon>
        <taxon>Geomonas</taxon>
    </lineage>
</organism>
<dbReference type="EC" id="2.4.1.255" evidence="3"/>
<dbReference type="Gene3D" id="3.40.50.11350">
    <property type="match status" value="1"/>
</dbReference>
<dbReference type="EMBL" id="BLXZ01000004">
    <property type="protein sequence ID" value="GFO68497.1"/>
    <property type="molecule type" value="Genomic_DNA"/>
</dbReference>
<feature type="repeat" description="TPR" evidence="8">
    <location>
        <begin position="7"/>
        <end position="40"/>
    </location>
</feature>
<feature type="repeat" description="TPR" evidence="8">
    <location>
        <begin position="109"/>
        <end position="142"/>
    </location>
</feature>
<evidence type="ECO:0000313" key="11">
    <source>
        <dbReference type="Proteomes" id="UP000587586"/>
    </source>
</evidence>
<reference evidence="11" key="1">
    <citation type="submission" date="2020-06" db="EMBL/GenBank/DDBJ databases">
        <title>Draft genomic sequecing of Geomonas sp. Red745.</title>
        <authorList>
            <person name="Itoh H."/>
            <person name="Xu Z.X."/>
            <person name="Ushijima N."/>
            <person name="Masuda Y."/>
            <person name="Shiratori Y."/>
            <person name="Senoo K."/>
        </authorList>
    </citation>
    <scope>NUCLEOTIDE SEQUENCE [LARGE SCALE GENOMIC DNA]</scope>
    <source>
        <strain evidence="11">Red745</strain>
    </source>
</reference>
<feature type="domain" description="O-GlcNAc transferase C-terminal" evidence="9">
    <location>
        <begin position="428"/>
        <end position="605"/>
    </location>
</feature>
<evidence type="ECO:0000256" key="4">
    <source>
        <dbReference type="ARBA" id="ARBA00022676"/>
    </source>
</evidence>
<dbReference type="SUPFAM" id="SSF48452">
    <property type="entry name" value="TPR-like"/>
    <property type="match status" value="1"/>
</dbReference>
<gene>
    <name evidence="10" type="ORF">GMLC_20760</name>
</gene>
<dbReference type="PANTHER" id="PTHR44835:SF1">
    <property type="entry name" value="PROTEIN O-GLCNAC TRANSFERASE"/>
    <property type="match status" value="1"/>
</dbReference>
<evidence type="ECO:0000259" key="9">
    <source>
        <dbReference type="Pfam" id="PF13844"/>
    </source>
</evidence>
<dbReference type="Gene3D" id="3.40.50.11380">
    <property type="match status" value="1"/>
</dbReference>
<comment type="caution">
    <text evidence="10">The sequence shown here is derived from an EMBL/GenBank/DDBJ whole genome shotgun (WGS) entry which is preliminary data.</text>
</comment>
<evidence type="ECO:0000256" key="8">
    <source>
        <dbReference type="PROSITE-ProRule" id="PRU00339"/>
    </source>
</evidence>
<dbReference type="PROSITE" id="PS50293">
    <property type="entry name" value="TPR_REGION"/>
    <property type="match status" value="1"/>
</dbReference>
<dbReference type="InterPro" id="IPR019734">
    <property type="entry name" value="TPR_rpt"/>
</dbReference>
<feature type="repeat" description="TPR" evidence="8">
    <location>
        <begin position="177"/>
        <end position="210"/>
    </location>
</feature>
<dbReference type="Gene3D" id="3.40.50.2000">
    <property type="entry name" value="Glycogen Phosphorylase B"/>
    <property type="match status" value="1"/>
</dbReference>
<keyword evidence="11" id="KW-1185">Reference proteome</keyword>
<keyword evidence="7 8" id="KW-0802">TPR repeat</keyword>
<dbReference type="InterPro" id="IPR051939">
    <property type="entry name" value="Glycosyltr_41/O-GlcNAc_trsf"/>
</dbReference>
<dbReference type="Pfam" id="PF13414">
    <property type="entry name" value="TPR_11"/>
    <property type="match status" value="2"/>
</dbReference>
<dbReference type="UniPathway" id="UPA00378"/>
<name>A0A6V8N9L3_9BACT</name>
<dbReference type="InterPro" id="IPR029489">
    <property type="entry name" value="OGT/SEC/SPY_C"/>
</dbReference>
<proteinExistence type="inferred from homology"/>